<organism evidence="1 2">
    <name type="scientific">Ectopseudomonas hydrolytica</name>
    <dbReference type="NCBI Taxonomy" id="2493633"/>
    <lineage>
        <taxon>Bacteria</taxon>
        <taxon>Pseudomonadati</taxon>
        <taxon>Pseudomonadota</taxon>
        <taxon>Gammaproteobacteria</taxon>
        <taxon>Pseudomonadales</taxon>
        <taxon>Pseudomonadaceae</taxon>
        <taxon>Ectopseudomonas</taxon>
    </lineage>
</organism>
<gene>
    <name evidence="1" type="ORF">L1F06_011545</name>
</gene>
<proteinExistence type="predicted"/>
<dbReference type="Proteomes" id="UP001054897">
    <property type="component" value="Chromosome"/>
</dbReference>
<dbReference type="GeneID" id="300081614"/>
<dbReference type="RefSeq" id="WP_129482682.1">
    <property type="nucleotide sequence ID" value="NZ_CP099397.1"/>
</dbReference>
<reference evidence="1" key="1">
    <citation type="submission" date="2022-06" db="EMBL/GenBank/DDBJ databases">
        <title>Complete genome of Pseudomonas hydrolytica DSWY01T.</title>
        <authorList>
            <person name="Jung J."/>
            <person name="Jeon C.O."/>
        </authorList>
    </citation>
    <scope>NUCLEOTIDE SEQUENCE</scope>
    <source>
        <strain evidence="1">DSWY01</strain>
    </source>
</reference>
<keyword evidence="2" id="KW-1185">Reference proteome</keyword>
<accession>A0ABY5AE50</accession>
<sequence length="352" mass="39695">MLFFGLPAAGVDETLSSWLFRCSVSRHVQNFKRIGLSEKPTSWWEGLEIKSIDPDVDYLEASKRFARNMNVSFHGNFEQFFSFKRSDVVDWRYRRFFCPDCLRADVANGRLPMWRKSWCYAHSSICMMHGKHLESLNDASRYSKAWEAFANICNSVPRGDANVGWSGGGFWSATVSRVESSMINCVGGERTIQQELFNKLFGIFLQAPYRNGRGGAARINFYIEKGVRFAAPTSLEHSVSIGPSTADPSSRIGSFVLAAILLDALPLSRYSLITKIFEDGRSGVVLPRDIHLAAAFPSVDRVGYQALRRILGYVPMGRFPLLDRHLQLQQDRYVRDGAFDGHSLGDSAHQQQ</sequence>
<evidence type="ECO:0000313" key="1">
    <source>
        <dbReference type="EMBL" id="USR42015.1"/>
    </source>
</evidence>
<dbReference type="EMBL" id="CP099397">
    <property type="protein sequence ID" value="USR42015.1"/>
    <property type="molecule type" value="Genomic_DNA"/>
</dbReference>
<protein>
    <submittedName>
        <fullName evidence="1">TniQ family protein</fullName>
    </submittedName>
</protein>
<name>A0ABY5AE50_9GAMM</name>
<evidence type="ECO:0000313" key="2">
    <source>
        <dbReference type="Proteomes" id="UP001054897"/>
    </source>
</evidence>